<dbReference type="EMBL" id="BARU01026392">
    <property type="protein sequence ID" value="GAH76018.1"/>
    <property type="molecule type" value="Genomic_DNA"/>
</dbReference>
<evidence type="ECO:0000313" key="2">
    <source>
        <dbReference type="EMBL" id="GAH76018.1"/>
    </source>
</evidence>
<proteinExistence type="predicted"/>
<organism evidence="2">
    <name type="scientific">marine sediment metagenome</name>
    <dbReference type="NCBI Taxonomy" id="412755"/>
    <lineage>
        <taxon>unclassified sequences</taxon>
        <taxon>metagenomes</taxon>
        <taxon>ecological metagenomes</taxon>
    </lineage>
</organism>
<sequence length="212" mass="22790">MRELRGSMSLRSGNASTIYPDSNSQRNDGNTAMKEGYVIKATEGTSKAITGLLKSLLEKNIFEAVLVPVGTNGGYNYVLTGNTDLLNKAEIMPPVMYVQGGKVLQALTRHGKSRKIAAVMRMCEIRAAIELSKLDQTDLENVFFISVDCNGVTPLSDYLEDPSSAGKKLRPLCEICTSFSVVGDGQVQAVDIHAATMGVDKGQVLLIPMSAD</sequence>
<evidence type="ECO:0000256" key="1">
    <source>
        <dbReference type="SAM" id="MobiDB-lite"/>
    </source>
</evidence>
<protein>
    <submittedName>
        <fullName evidence="2">Uncharacterized protein</fullName>
    </submittedName>
</protein>
<feature type="region of interest" description="Disordered" evidence="1">
    <location>
        <begin position="1"/>
        <end position="30"/>
    </location>
</feature>
<comment type="caution">
    <text evidence="2">The sequence shown here is derived from an EMBL/GenBank/DDBJ whole genome shotgun (WGS) entry which is preliminary data.</text>
</comment>
<feature type="compositionally biased region" description="Polar residues" evidence="1">
    <location>
        <begin position="9"/>
        <end position="30"/>
    </location>
</feature>
<reference evidence="2" key="1">
    <citation type="journal article" date="2014" name="Front. Microbiol.">
        <title>High frequency of phylogenetically diverse reductive dehalogenase-homologous genes in deep subseafloor sedimentary metagenomes.</title>
        <authorList>
            <person name="Kawai M."/>
            <person name="Futagami T."/>
            <person name="Toyoda A."/>
            <person name="Takaki Y."/>
            <person name="Nishi S."/>
            <person name="Hori S."/>
            <person name="Arai W."/>
            <person name="Tsubouchi T."/>
            <person name="Morono Y."/>
            <person name="Uchiyama I."/>
            <person name="Ito T."/>
            <person name="Fujiyama A."/>
            <person name="Inagaki F."/>
            <person name="Takami H."/>
        </authorList>
    </citation>
    <scope>NUCLEOTIDE SEQUENCE</scope>
    <source>
        <strain evidence="2">Expedition CK06-06</strain>
    </source>
</reference>
<accession>X1K1R5</accession>
<dbReference type="AlphaFoldDB" id="X1K1R5"/>
<gene>
    <name evidence="2" type="ORF">S03H2_42401</name>
</gene>
<feature type="non-terminal residue" evidence="2">
    <location>
        <position position="212"/>
    </location>
</feature>
<name>X1K1R5_9ZZZZ</name>